<accession>A0ABS0AFL3</accession>
<keyword evidence="2" id="KW-0472">Membrane</keyword>
<comment type="caution">
    <text evidence="4">The sequence shown here is derived from an EMBL/GenBank/DDBJ whole genome shotgun (WGS) entry which is preliminary data.</text>
</comment>
<evidence type="ECO:0000256" key="1">
    <source>
        <dbReference type="SAM" id="MobiDB-lite"/>
    </source>
</evidence>
<name>A0ABS0AFL3_9GAMM</name>
<keyword evidence="2" id="KW-1133">Transmembrane helix</keyword>
<dbReference type="EMBL" id="ARXR01000009">
    <property type="protein sequence ID" value="MBF5052879.1"/>
    <property type="molecule type" value="Genomic_DNA"/>
</dbReference>
<sequence length="1034" mass="113035">MEQIRRAGALCRTVALATTLLLLNAVIWPSWALAIEAERHKEQQEQARWEARHQTFEQVLRGIRDQARQQQQTINERLGEDSGIMARAARALGLGDEALATERLVWLQEKANAMHQQALAGFKETEARLEKNNASTRIRDRHERAVADYLQRYQHLKKQLQSVTGSESLTAQSDATAELVGFLEPFRMEKPRDPFDPNKLPWRTPDPDQTRAPANSASELSRSSGLPLFDMGAQVASSSASMDGLLLESAVAPDEEHLASTLDADITPAIEALAEELNHEPVAIYQWVRNNIEFIPSYGSIQGSEYTLENRRGNAFDTASLLIALLRASEIPARYAMGTVEIPADQVMNWVGGVRAPGAAGNLLGQGGIPNTAMTRGGRVDSFRLEHVWVEAWVDFHPSRGADHRQGDSWIPMDASFKQYDYGDGMALDQEVPFDAQALADTIEQQSTINEEEGWVQGVPGGAIEDSLEDYRAELEAYIDSQAPDATVGEVLGSKGIKEVIHEQLAPSLPYQRITRQLTTPELSDSLRWKFKYQLHTDANGYKGTELFTIEEPTVALAGRKLSVSFSPATQEDEDTLAGYLPQPDEEGELDPGQLPDTLPGYLINLKAELAVDEDIVANPDVEVTMGSGLISEMGYWQPGRGWDTSENNPIAGEYRALALDLQGISAQAAEDLETSLEDTRAKLDAEDYTGLTKQQLVGDMLYSTILGYFALNDMQDQIGERQANSVGYRAPSYGLFKTSLQPQYWFGMPRDVKASGLTMDVDHMSSIRVDKDNNRERWVAFNRATGARMSAMEHLVPEEMYSTEDNPAHGISAVKALQLAAAEGQKIWTITQSNLSQAMAALNLSSSVEADIRNAVRTGKEVTAHEDTINFHGRPSAGYMVIDPETGAGGYLIAGGENGGFLSVIIAALLGFLGGITMSGKTGQPVFSERLRTLARQARYVSILGVISLFVETLGALGDDSLSISSKIGRISTAMFAYASTSIVTAAAFSVIGGPVAAAIAGLVFAAIITVLLINFNSRYFSSNHIRFFRGYA</sequence>
<feature type="domain" description="Transglutaminase-like" evidence="3">
    <location>
        <begin position="279"/>
        <end position="415"/>
    </location>
</feature>
<keyword evidence="2" id="KW-0812">Transmembrane</keyword>
<dbReference type="Proteomes" id="UP000644441">
    <property type="component" value="Unassembled WGS sequence"/>
</dbReference>
<dbReference type="RefSeq" id="WP_228547994.1">
    <property type="nucleotide sequence ID" value="NZ_ARXR01000009.1"/>
</dbReference>
<dbReference type="PANTHER" id="PTHR33490">
    <property type="entry name" value="BLR5614 PROTEIN-RELATED"/>
    <property type="match status" value="1"/>
</dbReference>
<feature type="transmembrane region" description="Helical" evidence="2">
    <location>
        <begin position="997"/>
        <end position="1017"/>
    </location>
</feature>
<gene>
    <name evidence="4" type="ORF">ISO4_01481</name>
</gene>
<dbReference type="InterPro" id="IPR002931">
    <property type="entry name" value="Transglutaminase-like"/>
</dbReference>
<evidence type="ECO:0000259" key="3">
    <source>
        <dbReference type="Pfam" id="PF01841"/>
    </source>
</evidence>
<dbReference type="SUPFAM" id="SSF54001">
    <property type="entry name" value="Cysteine proteinases"/>
    <property type="match status" value="1"/>
</dbReference>
<organism evidence="4 5">
    <name type="scientific">Alloalcanivorax venustensis ISO4</name>
    <dbReference type="NCBI Taxonomy" id="1177184"/>
    <lineage>
        <taxon>Bacteria</taxon>
        <taxon>Pseudomonadati</taxon>
        <taxon>Pseudomonadota</taxon>
        <taxon>Gammaproteobacteria</taxon>
        <taxon>Oceanospirillales</taxon>
        <taxon>Alcanivoracaceae</taxon>
        <taxon>Alloalcanivorax</taxon>
    </lineage>
</organism>
<evidence type="ECO:0000313" key="4">
    <source>
        <dbReference type="EMBL" id="MBF5052879.1"/>
    </source>
</evidence>
<dbReference type="Gene3D" id="3.10.620.30">
    <property type="match status" value="1"/>
</dbReference>
<evidence type="ECO:0000256" key="2">
    <source>
        <dbReference type="SAM" id="Phobius"/>
    </source>
</evidence>
<evidence type="ECO:0000313" key="5">
    <source>
        <dbReference type="Proteomes" id="UP000644441"/>
    </source>
</evidence>
<feature type="compositionally biased region" description="Polar residues" evidence="1">
    <location>
        <begin position="212"/>
        <end position="224"/>
    </location>
</feature>
<keyword evidence="5" id="KW-1185">Reference proteome</keyword>
<proteinExistence type="predicted"/>
<feature type="transmembrane region" description="Helical" evidence="2">
    <location>
        <begin position="941"/>
        <end position="959"/>
    </location>
</feature>
<feature type="transmembrane region" description="Helical" evidence="2">
    <location>
        <begin position="901"/>
        <end position="920"/>
    </location>
</feature>
<dbReference type="InterPro" id="IPR038765">
    <property type="entry name" value="Papain-like_cys_pep_sf"/>
</dbReference>
<protein>
    <recommendedName>
        <fullName evidence="3">Transglutaminase-like domain-containing protein</fullName>
    </recommendedName>
</protein>
<dbReference type="Pfam" id="PF01841">
    <property type="entry name" value="Transglut_core"/>
    <property type="match status" value="1"/>
</dbReference>
<reference evidence="4 5" key="1">
    <citation type="submission" date="2012-09" db="EMBL/GenBank/DDBJ databases">
        <title>Genome Sequence of alkane-degrading Bacterium Alcanivorax venustensis ISO4.</title>
        <authorList>
            <person name="Lai Q."/>
            <person name="Shao Z."/>
        </authorList>
    </citation>
    <scope>NUCLEOTIDE SEQUENCE [LARGE SCALE GENOMIC DNA]</scope>
    <source>
        <strain evidence="4 5">ISO4</strain>
    </source>
</reference>
<feature type="region of interest" description="Disordered" evidence="1">
    <location>
        <begin position="188"/>
        <end position="225"/>
    </location>
</feature>